<dbReference type="GO" id="GO:0016757">
    <property type="term" value="F:glycosyltransferase activity"/>
    <property type="evidence" value="ECO:0007669"/>
    <property type="project" value="UniProtKB-KW"/>
</dbReference>
<name>A0AAF0BSV7_9ACTN</name>
<keyword evidence="2" id="KW-0328">Glycosyltransferase</keyword>
<evidence type="ECO:0000313" key="2">
    <source>
        <dbReference type="EMBL" id="WCO65902.1"/>
    </source>
</evidence>
<dbReference type="PANTHER" id="PTHR10859">
    <property type="entry name" value="GLYCOSYL TRANSFERASE"/>
    <property type="match status" value="1"/>
</dbReference>
<sequence length="247" mass="26031">MSIVVPAFDEAARLPSTLARLLGGLDDALGPGCEVVVSDDGSTDATPDIVGELGDDDPRVRLVRSEHNRGKGAALVAGTAAATHPTVLFLDADLPVPLATLAVLVRRLDGADLVVGSRRLPTSSSPTPQPLVRRLGGRAFLTCVRLLGYRTATDPQCGVKVFDRDLLAPVLGALTCTGFALDVELIERASRAGLRVDEVPVEWSHVPGSSLRPVRDALSTLRDLARLRRRLGSGPPGGHRPTATLRP</sequence>
<dbReference type="GO" id="GO:0006487">
    <property type="term" value="P:protein N-linked glycosylation"/>
    <property type="evidence" value="ECO:0007669"/>
    <property type="project" value="TreeGrafter"/>
</dbReference>
<gene>
    <name evidence="2" type="ORF">PO878_15470</name>
</gene>
<evidence type="ECO:0000313" key="3">
    <source>
        <dbReference type="Proteomes" id="UP001216390"/>
    </source>
</evidence>
<dbReference type="KEGG" id="ima:PO878_15470"/>
<keyword evidence="2" id="KW-0808">Transferase</keyword>
<dbReference type="PANTHER" id="PTHR10859:SF91">
    <property type="entry name" value="DOLICHYL-PHOSPHATE BETA-GLUCOSYLTRANSFERASE"/>
    <property type="match status" value="1"/>
</dbReference>
<dbReference type="Proteomes" id="UP001216390">
    <property type="component" value="Chromosome"/>
</dbReference>
<proteinExistence type="predicted"/>
<evidence type="ECO:0000259" key="1">
    <source>
        <dbReference type="Pfam" id="PF00535"/>
    </source>
</evidence>
<reference evidence="2" key="1">
    <citation type="submission" date="2023-01" db="EMBL/GenBank/DDBJ databases">
        <title>The diversity of Class Acidimicrobiia in South China Sea sediment environments and the proposal of Iamia marina sp. nov., a novel species of the genus Iamia.</title>
        <authorList>
            <person name="He Y."/>
            <person name="Tian X."/>
        </authorList>
    </citation>
    <scope>NUCLEOTIDE SEQUENCE</scope>
    <source>
        <strain evidence="2">DSM 19957</strain>
    </source>
</reference>
<dbReference type="InterPro" id="IPR001173">
    <property type="entry name" value="Glyco_trans_2-like"/>
</dbReference>
<dbReference type="RefSeq" id="WP_272735428.1">
    <property type="nucleotide sequence ID" value="NZ_CP116942.1"/>
</dbReference>
<dbReference type="AlphaFoldDB" id="A0AAF0BSV7"/>
<accession>A0AAF0BSV7</accession>
<protein>
    <submittedName>
        <fullName evidence="2">Glycosyltransferase</fullName>
        <ecNumber evidence="2">2.4.-.-</ecNumber>
    </submittedName>
</protein>
<dbReference type="EC" id="2.4.-.-" evidence="2"/>
<feature type="domain" description="Glycosyltransferase 2-like" evidence="1">
    <location>
        <begin position="2"/>
        <end position="127"/>
    </location>
</feature>
<dbReference type="InterPro" id="IPR029044">
    <property type="entry name" value="Nucleotide-diphossugar_trans"/>
</dbReference>
<keyword evidence="3" id="KW-1185">Reference proteome</keyword>
<organism evidence="2 3">
    <name type="scientific">Iamia majanohamensis</name>
    <dbReference type="NCBI Taxonomy" id="467976"/>
    <lineage>
        <taxon>Bacteria</taxon>
        <taxon>Bacillati</taxon>
        <taxon>Actinomycetota</taxon>
        <taxon>Acidimicrobiia</taxon>
        <taxon>Acidimicrobiales</taxon>
        <taxon>Iamiaceae</taxon>
        <taxon>Iamia</taxon>
    </lineage>
</organism>
<dbReference type="Pfam" id="PF00535">
    <property type="entry name" value="Glycos_transf_2"/>
    <property type="match status" value="1"/>
</dbReference>
<dbReference type="EMBL" id="CP116942">
    <property type="protein sequence ID" value="WCO65902.1"/>
    <property type="molecule type" value="Genomic_DNA"/>
</dbReference>
<dbReference type="Gene3D" id="3.90.550.10">
    <property type="entry name" value="Spore Coat Polysaccharide Biosynthesis Protein SpsA, Chain A"/>
    <property type="match status" value="1"/>
</dbReference>
<dbReference type="SUPFAM" id="SSF53448">
    <property type="entry name" value="Nucleotide-diphospho-sugar transferases"/>
    <property type="match status" value="1"/>
</dbReference>